<comment type="subcellular location">
    <subcellularLocation>
        <location evidence="1 7">Cell membrane</location>
        <topology evidence="1 7">Multi-pass membrane protein</topology>
    </subcellularLocation>
</comment>
<evidence type="ECO:0000256" key="3">
    <source>
        <dbReference type="ARBA" id="ARBA00022475"/>
    </source>
</evidence>
<dbReference type="SUPFAM" id="SSF161098">
    <property type="entry name" value="MetI-like"/>
    <property type="match status" value="1"/>
</dbReference>
<dbReference type="PROSITE" id="PS50928">
    <property type="entry name" value="ABC_TM1"/>
    <property type="match status" value="1"/>
</dbReference>
<dbReference type="KEGG" id="ppsc:EHS13_35425"/>
<evidence type="ECO:0000256" key="7">
    <source>
        <dbReference type="RuleBase" id="RU363032"/>
    </source>
</evidence>
<gene>
    <name evidence="9" type="ORF">EHS13_35425</name>
</gene>
<evidence type="ECO:0000313" key="10">
    <source>
        <dbReference type="Proteomes" id="UP000426246"/>
    </source>
</evidence>
<feature type="domain" description="ABC transmembrane type-1" evidence="8">
    <location>
        <begin position="70"/>
        <end position="260"/>
    </location>
</feature>
<dbReference type="Proteomes" id="UP000426246">
    <property type="component" value="Chromosome"/>
</dbReference>
<dbReference type="InterPro" id="IPR000515">
    <property type="entry name" value="MetI-like"/>
</dbReference>
<dbReference type="EMBL" id="CP034235">
    <property type="protein sequence ID" value="QGQ99780.1"/>
    <property type="molecule type" value="Genomic_DNA"/>
</dbReference>
<dbReference type="PANTHER" id="PTHR43744:SF12">
    <property type="entry name" value="ABC TRANSPORTER PERMEASE PROTEIN MG189-RELATED"/>
    <property type="match status" value="1"/>
</dbReference>
<dbReference type="InterPro" id="IPR035906">
    <property type="entry name" value="MetI-like_sf"/>
</dbReference>
<feature type="transmembrane region" description="Helical" evidence="7">
    <location>
        <begin position="141"/>
        <end position="161"/>
    </location>
</feature>
<dbReference type="CDD" id="cd06261">
    <property type="entry name" value="TM_PBP2"/>
    <property type="match status" value="1"/>
</dbReference>
<feature type="transmembrane region" description="Helical" evidence="7">
    <location>
        <begin position="242"/>
        <end position="260"/>
    </location>
</feature>
<dbReference type="PANTHER" id="PTHR43744">
    <property type="entry name" value="ABC TRANSPORTER PERMEASE PROTEIN MG189-RELATED-RELATED"/>
    <property type="match status" value="1"/>
</dbReference>
<accession>A0A6B8RTF4</accession>
<evidence type="ECO:0000256" key="4">
    <source>
        <dbReference type="ARBA" id="ARBA00022692"/>
    </source>
</evidence>
<keyword evidence="10" id="KW-1185">Reference proteome</keyword>
<feature type="transmembrane region" description="Helical" evidence="7">
    <location>
        <begin position="181"/>
        <end position="206"/>
    </location>
</feature>
<name>A0A6B8RTF4_9BACL</name>
<dbReference type="GO" id="GO:0005886">
    <property type="term" value="C:plasma membrane"/>
    <property type="evidence" value="ECO:0007669"/>
    <property type="project" value="UniProtKB-SubCell"/>
</dbReference>
<evidence type="ECO:0000313" key="9">
    <source>
        <dbReference type="EMBL" id="QGQ99780.1"/>
    </source>
</evidence>
<dbReference type="GO" id="GO:0055085">
    <property type="term" value="P:transmembrane transport"/>
    <property type="evidence" value="ECO:0007669"/>
    <property type="project" value="InterPro"/>
</dbReference>
<feature type="transmembrane region" description="Helical" evidence="7">
    <location>
        <begin position="69"/>
        <end position="96"/>
    </location>
</feature>
<protein>
    <submittedName>
        <fullName evidence="9">Carbohydrate ABC transporter permease</fullName>
    </submittedName>
</protein>
<keyword evidence="4 7" id="KW-0812">Transmembrane</keyword>
<evidence type="ECO:0000256" key="6">
    <source>
        <dbReference type="ARBA" id="ARBA00023136"/>
    </source>
</evidence>
<sequence length="275" mass="31023">MLKEKKLSSTLASIVLWGYSLFTALVLLYMVYNSFRSKSDLLSNTFGKPRGLSLKTYGVMFKEQHFHMFFFNSVFILVASLAIIVLFSSMVAYALGRFKFRLNGTMQIYFLLGLMFPAQLGVLPVFLLMKSMHLLNSPWSVIWILSAGISMPVLLLTVFFAKMPSEIYESALLDGASEWKIFYRIMFPLASPVIFSICIIMSVQIWNQFFMPLIFLQSEEKKTVPLIVMKYTGNLMLSMDKALVASVLATVPILLLFIIFSEKILDGVASGAVKG</sequence>
<dbReference type="OrthoDB" id="9772609at2"/>
<dbReference type="AlphaFoldDB" id="A0A6B8RTF4"/>
<evidence type="ECO:0000256" key="5">
    <source>
        <dbReference type="ARBA" id="ARBA00022989"/>
    </source>
</evidence>
<evidence type="ECO:0000256" key="1">
    <source>
        <dbReference type="ARBA" id="ARBA00004651"/>
    </source>
</evidence>
<dbReference type="Gene3D" id="1.10.3720.10">
    <property type="entry name" value="MetI-like"/>
    <property type="match status" value="1"/>
</dbReference>
<dbReference type="Pfam" id="PF00528">
    <property type="entry name" value="BPD_transp_1"/>
    <property type="match status" value="1"/>
</dbReference>
<evidence type="ECO:0000256" key="2">
    <source>
        <dbReference type="ARBA" id="ARBA00022448"/>
    </source>
</evidence>
<keyword evidence="5 7" id="KW-1133">Transmembrane helix</keyword>
<comment type="similarity">
    <text evidence="7">Belongs to the binding-protein-dependent transport system permease family.</text>
</comment>
<feature type="transmembrane region" description="Helical" evidence="7">
    <location>
        <begin position="12"/>
        <end position="32"/>
    </location>
</feature>
<reference evidence="10" key="1">
    <citation type="submission" date="2018-11" db="EMBL/GenBank/DDBJ databases">
        <title>Complete genome sequence of Paenibacillus sp. ML311-T8.</title>
        <authorList>
            <person name="Nam Y.-D."/>
            <person name="Kang J."/>
            <person name="Chung W.-H."/>
            <person name="Park Y.S."/>
        </authorList>
    </citation>
    <scope>NUCLEOTIDE SEQUENCE [LARGE SCALE GENOMIC DNA]</scope>
    <source>
        <strain evidence="10">ML311-T8</strain>
    </source>
</reference>
<keyword evidence="6 7" id="KW-0472">Membrane</keyword>
<evidence type="ECO:0000259" key="8">
    <source>
        <dbReference type="PROSITE" id="PS50928"/>
    </source>
</evidence>
<keyword evidence="2 7" id="KW-0813">Transport</keyword>
<proteinExistence type="inferred from homology"/>
<dbReference type="RefSeq" id="WP_155705000.1">
    <property type="nucleotide sequence ID" value="NZ_CP034235.1"/>
</dbReference>
<keyword evidence="3" id="KW-1003">Cell membrane</keyword>
<organism evidence="9 10">
    <name type="scientific">Paenibacillus psychroresistens</name>
    <dbReference type="NCBI Taxonomy" id="1778678"/>
    <lineage>
        <taxon>Bacteria</taxon>
        <taxon>Bacillati</taxon>
        <taxon>Bacillota</taxon>
        <taxon>Bacilli</taxon>
        <taxon>Bacillales</taxon>
        <taxon>Paenibacillaceae</taxon>
        <taxon>Paenibacillus</taxon>
    </lineage>
</organism>
<feature type="transmembrane region" description="Helical" evidence="7">
    <location>
        <begin position="108"/>
        <end position="129"/>
    </location>
</feature>